<dbReference type="AlphaFoldDB" id="A0A4U6X628"/>
<evidence type="ECO:0000256" key="1">
    <source>
        <dbReference type="SAM" id="MobiDB-lite"/>
    </source>
</evidence>
<comment type="caution">
    <text evidence="2">The sequence shown here is derived from an EMBL/GenBank/DDBJ whole genome shotgun (WGS) entry which is preliminary data.</text>
</comment>
<dbReference type="Proteomes" id="UP000310108">
    <property type="component" value="Unassembled WGS sequence"/>
</dbReference>
<accession>A0A4U6X628</accession>
<evidence type="ECO:0000313" key="3">
    <source>
        <dbReference type="Proteomes" id="UP000310108"/>
    </source>
</evidence>
<evidence type="ECO:0000313" key="2">
    <source>
        <dbReference type="EMBL" id="TKW50309.1"/>
    </source>
</evidence>
<proteinExistence type="predicted"/>
<gene>
    <name evidence="2" type="ORF">CTA1_8848</name>
</gene>
<sequence>MTELGNVTMSGLTSKKPVAPIRTMKPSASSSMWSSNTTPSPSIVPMPALRLRSLGVHGVDLQFRVRREEAGGFDRPEEVRVQDVLGAGFGLRELQEQCKLGCHVRLLRRVARVDDLGPVLQDGPERVDEDANEVEPVKRLDNVRVVFLTSEVDQRVEQNEGGSLACSIAAVGIVADDVDEPLAVHLDRLDRLLTAGDEQPLVHHARQVAVADAVVDRPEADLEKLVKLVTDEAADGLALTVQRRLRGQVELEKENSGQLGEFHGFFWPLRRRRLQARQDGLQRLQVERGLCRALELVGCDHDEDQTRPCLENDETLRCYPPLAVSEKEVVDDVRLFPFQGGKVLCCENNALVSSFAAFQQQNLPRSVNIVNGISMVVLFETGAEVEIFIELKSGK</sequence>
<keyword evidence="3" id="KW-1185">Reference proteome</keyword>
<organism evidence="2 3">
    <name type="scientific">Colletotrichum tanaceti</name>
    <dbReference type="NCBI Taxonomy" id="1306861"/>
    <lineage>
        <taxon>Eukaryota</taxon>
        <taxon>Fungi</taxon>
        <taxon>Dikarya</taxon>
        <taxon>Ascomycota</taxon>
        <taxon>Pezizomycotina</taxon>
        <taxon>Sordariomycetes</taxon>
        <taxon>Hypocreomycetidae</taxon>
        <taxon>Glomerellales</taxon>
        <taxon>Glomerellaceae</taxon>
        <taxon>Colletotrichum</taxon>
        <taxon>Colletotrichum destructivum species complex</taxon>
    </lineage>
</organism>
<feature type="region of interest" description="Disordered" evidence="1">
    <location>
        <begin position="1"/>
        <end position="39"/>
    </location>
</feature>
<reference evidence="2 3" key="1">
    <citation type="journal article" date="2019" name="PLoS ONE">
        <title>Comparative genome analysis indicates high evolutionary potential of pathogenicity genes in Colletotrichum tanaceti.</title>
        <authorList>
            <person name="Lelwala R.V."/>
            <person name="Korhonen P.K."/>
            <person name="Young N.D."/>
            <person name="Scott J.B."/>
            <person name="Ades P.A."/>
            <person name="Gasser R.B."/>
            <person name="Taylor P.W.J."/>
        </authorList>
    </citation>
    <scope>NUCLEOTIDE SEQUENCE [LARGE SCALE GENOMIC DNA]</scope>
    <source>
        <strain evidence="2">BRIP57314</strain>
    </source>
</reference>
<protein>
    <submittedName>
        <fullName evidence="2">Uncharacterized protein</fullName>
    </submittedName>
</protein>
<feature type="compositionally biased region" description="Low complexity" evidence="1">
    <location>
        <begin position="23"/>
        <end position="39"/>
    </location>
</feature>
<dbReference type="EMBL" id="PJEX01000412">
    <property type="protein sequence ID" value="TKW50309.1"/>
    <property type="molecule type" value="Genomic_DNA"/>
</dbReference>
<feature type="compositionally biased region" description="Polar residues" evidence="1">
    <location>
        <begin position="1"/>
        <end position="13"/>
    </location>
</feature>
<name>A0A4U6X628_9PEZI</name>